<dbReference type="GO" id="GO:0009898">
    <property type="term" value="C:cytoplasmic side of plasma membrane"/>
    <property type="evidence" value="ECO:0007669"/>
    <property type="project" value="TreeGrafter"/>
</dbReference>
<evidence type="ECO:0000259" key="2">
    <source>
        <dbReference type="PROSITE" id="PS50110"/>
    </source>
</evidence>
<dbReference type="GO" id="GO:0000160">
    <property type="term" value="P:phosphorelay signal transduction system"/>
    <property type="evidence" value="ECO:0007669"/>
    <property type="project" value="InterPro"/>
</dbReference>
<dbReference type="GO" id="GO:0005829">
    <property type="term" value="C:cytosol"/>
    <property type="evidence" value="ECO:0007669"/>
    <property type="project" value="TreeGrafter"/>
</dbReference>
<dbReference type="STRING" id="1219032.GCA_001515545_03257"/>
<sequence length="386" mass="41996">MKIVIISPRPAHLQEMVQVLQTHSHQVHVFEGGKTRMPAIAEHERPDLMMVDGMCCDPADLAPVEQVTTRYPRTAVLLLCAQQSPEFLLQSMRAGVREVLPSTAAPQTLLDAVQRIAAKLQDATPHVAQGRTVALLPCKGGAGATFLATNLGWALARRHSVLLIDLNLQYGDALSYLHEGRPSLTLGDIATDIHRLDASFLTACAVKVNPNLHVLAAPDNAIQAMGVTPEHVDAIVALATAHYDFVLLDMGRVLDPLALRVLDRAQTIAPVLLPNVPAVRNAQKLLHMLQELGYAEDRLHPVLNRVDKRSDIGLNEVRRTLGQTLQWQTISDAPQEVQAAINAGVALADSSRNCAVVRELGAWAETLSPTLHEGHSGLLNRLFRRA</sequence>
<dbReference type="GO" id="GO:0005524">
    <property type="term" value="F:ATP binding"/>
    <property type="evidence" value="ECO:0007669"/>
    <property type="project" value="TreeGrafter"/>
</dbReference>
<dbReference type="AlphaFoldDB" id="A0A2A7USA9"/>
<keyword evidence="3" id="KW-0808">Transferase</keyword>
<proteinExistence type="predicted"/>
<gene>
    <name evidence="3" type="ORF">CRM82_05670</name>
</gene>
<keyword evidence="1" id="KW-0597">Phosphoprotein</keyword>
<dbReference type="SUPFAM" id="SSF52540">
    <property type="entry name" value="P-loop containing nucleoside triphosphate hydrolases"/>
    <property type="match status" value="1"/>
</dbReference>
<dbReference type="GO" id="GO:0016301">
    <property type="term" value="F:kinase activity"/>
    <property type="evidence" value="ECO:0007669"/>
    <property type="project" value="UniProtKB-KW"/>
</dbReference>
<dbReference type="Gene3D" id="3.40.50.300">
    <property type="entry name" value="P-loop containing nucleotide triphosphate hydrolases"/>
    <property type="match status" value="1"/>
</dbReference>
<protein>
    <submittedName>
        <fullName evidence="3">Histidine kinase</fullName>
    </submittedName>
</protein>
<comment type="caution">
    <text evidence="3">The sequence shown here is derived from an EMBL/GenBank/DDBJ whole genome shotgun (WGS) entry which is preliminary data.</text>
</comment>
<name>A0A2A7USA9_COMTR</name>
<evidence type="ECO:0000256" key="1">
    <source>
        <dbReference type="PROSITE-ProRule" id="PRU00169"/>
    </source>
</evidence>
<dbReference type="RefSeq" id="WP_066540116.1">
    <property type="nucleotide sequence ID" value="NZ_PDEA01000001.1"/>
</dbReference>
<dbReference type="PROSITE" id="PS50110">
    <property type="entry name" value="RESPONSE_REGULATORY"/>
    <property type="match status" value="1"/>
</dbReference>
<dbReference type="InterPro" id="IPR001789">
    <property type="entry name" value="Sig_transdc_resp-reg_receiver"/>
</dbReference>
<feature type="domain" description="Response regulatory" evidence="2">
    <location>
        <begin position="2"/>
        <end position="117"/>
    </location>
</feature>
<dbReference type="InterPro" id="IPR011006">
    <property type="entry name" value="CheY-like_superfamily"/>
</dbReference>
<dbReference type="GO" id="GO:0016887">
    <property type="term" value="F:ATP hydrolysis activity"/>
    <property type="evidence" value="ECO:0007669"/>
    <property type="project" value="TreeGrafter"/>
</dbReference>
<organism evidence="3 4">
    <name type="scientific">Comamonas terrigena</name>
    <dbReference type="NCBI Taxonomy" id="32013"/>
    <lineage>
        <taxon>Bacteria</taxon>
        <taxon>Pseudomonadati</taxon>
        <taxon>Pseudomonadota</taxon>
        <taxon>Betaproteobacteria</taxon>
        <taxon>Burkholderiales</taxon>
        <taxon>Comamonadaceae</taxon>
        <taxon>Comamonas</taxon>
    </lineage>
</organism>
<dbReference type="GeneID" id="80800078"/>
<reference evidence="4" key="1">
    <citation type="submission" date="2017-09" db="EMBL/GenBank/DDBJ databases">
        <title>FDA dAtabase for Regulatory Grade micrObial Sequences (FDA-ARGOS): Supporting development and validation of Infectious Disease Dx tests.</title>
        <authorList>
            <person name="Minogue T."/>
            <person name="Wolcott M."/>
            <person name="Wasieloski L."/>
            <person name="Aguilar W."/>
            <person name="Moore D."/>
            <person name="Tallon L."/>
            <person name="Sadzewicz L."/>
            <person name="Ott S."/>
            <person name="Zhao X."/>
            <person name="Nagaraj S."/>
            <person name="Vavikolanu K."/>
            <person name="Aluvathingal J."/>
            <person name="Nadendla S."/>
            <person name="Sichtig H."/>
        </authorList>
    </citation>
    <scope>NUCLEOTIDE SEQUENCE [LARGE SCALE GENOMIC DNA]</scope>
    <source>
        <strain evidence="4">FDAARGOS_394</strain>
    </source>
</reference>
<feature type="modified residue" description="4-aspartylphosphate" evidence="1">
    <location>
        <position position="52"/>
    </location>
</feature>
<keyword evidence="3" id="KW-0418">Kinase</keyword>
<evidence type="ECO:0000313" key="3">
    <source>
        <dbReference type="EMBL" id="PEH88160.1"/>
    </source>
</evidence>
<dbReference type="PANTHER" id="PTHR43384:SF13">
    <property type="entry name" value="SLR0110 PROTEIN"/>
    <property type="match status" value="1"/>
</dbReference>
<dbReference type="SUPFAM" id="SSF52172">
    <property type="entry name" value="CheY-like"/>
    <property type="match status" value="1"/>
</dbReference>
<dbReference type="Proteomes" id="UP000220246">
    <property type="component" value="Unassembled WGS sequence"/>
</dbReference>
<dbReference type="PANTHER" id="PTHR43384">
    <property type="entry name" value="SEPTUM SITE-DETERMINING PROTEIN MIND HOMOLOG, CHLOROPLASTIC-RELATED"/>
    <property type="match status" value="1"/>
</dbReference>
<keyword evidence="4" id="KW-1185">Reference proteome</keyword>
<accession>A0A2A7USA9</accession>
<dbReference type="Gene3D" id="3.40.50.2300">
    <property type="match status" value="1"/>
</dbReference>
<dbReference type="InterPro" id="IPR027417">
    <property type="entry name" value="P-loop_NTPase"/>
</dbReference>
<dbReference type="GO" id="GO:0051782">
    <property type="term" value="P:negative regulation of cell division"/>
    <property type="evidence" value="ECO:0007669"/>
    <property type="project" value="TreeGrafter"/>
</dbReference>
<dbReference type="Pfam" id="PF13614">
    <property type="entry name" value="AAA_31"/>
    <property type="match status" value="1"/>
</dbReference>
<dbReference type="EMBL" id="PDEA01000001">
    <property type="protein sequence ID" value="PEH88160.1"/>
    <property type="molecule type" value="Genomic_DNA"/>
</dbReference>
<dbReference type="InterPro" id="IPR050625">
    <property type="entry name" value="ParA/MinD_ATPase"/>
</dbReference>
<dbReference type="InterPro" id="IPR025669">
    <property type="entry name" value="AAA_dom"/>
</dbReference>
<evidence type="ECO:0000313" key="4">
    <source>
        <dbReference type="Proteomes" id="UP000220246"/>
    </source>
</evidence>
<dbReference type="OrthoDB" id="9768734at2"/>